<evidence type="ECO:0000256" key="2">
    <source>
        <dbReference type="ARBA" id="ARBA00008420"/>
    </source>
</evidence>
<evidence type="ECO:0000256" key="6">
    <source>
        <dbReference type="ARBA" id="ARBA00022777"/>
    </source>
</evidence>
<dbReference type="InterPro" id="IPR027417">
    <property type="entry name" value="P-loop_NTPase"/>
</dbReference>
<dbReference type="Proteomes" id="UP001165541">
    <property type="component" value="Unassembled WGS sequence"/>
</dbReference>
<dbReference type="InterPro" id="IPR031322">
    <property type="entry name" value="Shikimate/glucono_kinase"/>
</dbReference>
<dbReference type="PANTHER" id="PTHR43442">
    <property type="entry name" value="GLUCONOKINASE-RELATED"/>
    <property type="match status" value="1"/>
</dbReference>
<evidence type="ECO:0000313" key="11">
    <source>
        <dbReference type="Proteomes" id="UP001165541"/>
    </source>
</evidence>
<evidence type="ECO:0000256" key="7">
    <source>
        <dbReference type="ARBA" id="ARBA00022840"/>
    </source>
</evidence>
<dbReference type="CDD" id="cd02021">
    <property type="entry name" value="GntK"/>
    <property type="match status" value="1"/>
</dbReference>
<evidence type="ECO:0000313" key="10">
    <source>
        <dbReference type="EMBL" id="MCM5679689.1"/>
    </source>
</evidence>
<dbReference type="PANTHER" id="PTHR43442:SF3">
    <property type="entry name" value="GLUCONOKINASE-RELATED"/>
    <property type="match status" value="1"/>
</dbReference>
<dbReference type="Gene3D" id="3.40.50.300">
    <property type="entry name" value="P-loop containing nucleotide triphosphate hydrolases"/>
    <property type="match status" value="1"/>
</dbReference>
<gene>
    <name evidence="10" type="ORF">M8A51_09095</name>
</gene>
<keyword evidence="7 9" id="KW-0067">ATP-binding</keyword>
<evidence type="ECO:0000256" key="1">
    <source>
        <dbReference type="ARBA" id="ARBA00004761"/>
    </source>
</evidence>
<dbReference type="SUPFAM" id="SSF52540">
    <property type="entry name" value="P-loop containing nucleoside triphosphate hydrolases"/>
    <property type="match status" value="1"/>
</dbReference>
<dbReference type="EMBL" id="JAMKFE010000004">
    <property type="protein sequence ID" value="MCM5679689.1"/>
    <property type="molecule type" value="Genomic_DNA"/>
</dbReference>
<keyword evidence="6 9" id="KW-0418">Kinase</keyword>
<comment type="caution">
    <text evidence="10">The sequence shown here is derived from an EMBL/GenBank/DDBJ whole genome shotgun (WGS) entry which is preliminary data.</text>
</comment>
<evidence type="ECO:0000256" key="5">
    <source>
        <dbReference type="ARBA" id="ARBA00022741"/>
    </source>
</evidence>
<dbReference type="NCBIfam" id="TIGR01313">
    <property type="entry name" value="therm_gnt_kin"/>
    <property type="match status" value="1"/>
</dbReference>
<protein>
    <recommendedName>
        <fullName evidence="3 9">Gluconokinase</fullName>
        <ecNumber evidence="3 9">2.7.1.12</ecNumber>
    </recommendedName>
</protein>
<keyword evidence="5 9" id="KW-0547">Nucleotide-binding</keyword>
<dbReference type="Pfam" id="PF01202">
    <property type="entry name" value="SKI"/>
    <property type="match status" value="1"/>
</dbReference>
<keyword evidence="11" id="KW-1185">Reference proteome</keyword>
<proteinExistence type="inferred from homology"/>
<evidence type="ECO:0000256" key="9">
    <source>
        <dbReference type="RuleBase" id="RU363066"/>
    </source>
</evidence>
<accession>A0ABT0YLT5</accession>
<dbReference type="RefSeq" id="WP_251777887.1">
    <property type="nucleotide sequence ID" value="NZ_JAMKFE010000004.1"/>
</dbReference>
<evidence type="ECO:0000256" key="4">
    <source>
        <dbReference type="ARBA" id="ARBA00022679"/>
    </source>
</evidence>
<evidence type="ECO:0000256" key="3">
    <source>
        <dbReference type="ARBA" id="ARBA00012054"/>
    </source>
</evidence>
<name>A0ABT0YLT5_9BURK</name>
<reference evidence="10" key="1">
    <citation type="submission" date="2022-05" db="EMBL/GenBank/DDBJ databases">
        <title>Schlegelella sp. nov., isolated from mangrove soil.</title>
        <authorList>
            <person name="Liu Y."/>
            <person name="Ge X."/>
            <person name="Liu W."/>
        </authorList>
    </citation>
    <scope>NUCLEOTIDE SEQUENCE</scope>
    <source>
        <strain evidence="10">S2-27</strain>
    </source>
</reference>
<organism evidence="10 11">
    <name type="scientific">Caldimonas mangrovi</name>
    <dbReference type="NCBI Taxonomy" id="2944811"/>
    <lineage>
        <taxon>Bacteria</taxon>
        <taxon>Pseudomonadati</taxon>
        <taxon>Pseudomonadota</taxon>
        <taxon>Betaproteobacteria</taxon>
        <taxon>Burkholderiales</taxon>
        <taxon>Sphaerotilaceae</taxon>
        <taxon>Caldimonas</taxon>
    </lineage>
</organism>
<evidence type="ECO:0000256" key="8">
    <source>
        <dbReference type="ARBA" id="ARBA00048090"/>
    </source>
</evidence>
<keyword evidence="4 9" id="KW-0808">Transferase</keyword>
<comment type="pathway">
    <text evidence="1">Carbohydrate acid metabolism.</text>
</comment>
<sequence length="183" mass="19648">MDSATHPSIPPARSLVVMGVAGCGKSSLGRACADALGWPLLEGDEYHSPENVAKMRAGIALTDADREGWLDRLGNLLQAAPHGAVLTCSALRQRYRDRLRSFVPGLRFAFLQLSEADAYARVASRPNHLFPPSLVASQFATLESPAGEPGVLSLDATRALDTLCQEVVAWMRHGGMALKKDRA</sequence>
<dbReference type="InterPro" id="IPR006001">
    <property type="entry name" value="Therm_gnt_kin"/>
</dbReference>
<dbReference type="EC" id="2.7.1.12" evidence="3 9"/>
<comment type="similarity">
    <text evidence="2 9">Belongs to the gluconokinase GntK/GntV family.</text>
</comment>
<comment type="catalytic activity">
    <reaction evidence="8 9">
        <text>D-gluconate + ATP = 6-phospho-D-gluconate + ADP + H(+)</text>
        <dbReference type="Rhea" id="RHEA:19433"/>
        <dbReference type="ChEBI" id="CHEBI:15378"/>
        <dbReference type="ChEBI" id="CHEBI:18391"/>
        <dbReference type="ChEBI" id="CHEBI:30616"/>
        <dbReference type="ChEBI" id="CHEBI:58759"/>
        <dbReference type="ChEBI" id="CHEBI:456216"/>
        <dbReference type="EC" id="2.7.1.12"/>
    </reaction>
</comment>